<reference evidence="6" key="1">
    <citation type="submission" date="2024-06" db="EMBL/GenBank/DDBJ databases">
        <authorList>
            <person name="Chang H.C."/>
            <person name="Mun S.Y."/>
        </authorList>
    </citation>
    <scope>NUCLEOTIDE SEQUENCE [LARGE SCALE GENOMIC DNA]</scope>
    <source>
        <strain evidence="6">KT1</strain>
    </source>
</reference>
<dbReference type="PANTHER" id="PTHR42756">
    <property type="entry name" value="TRANSCRIPTIONAL REGULATOR, MARR"/>
    <property type="match status" value="1"/>
</dbReference>
<evidence type="ECO:0000313" key="6">
    <source>
        <dbReference type="Proteomes" id="UP001302696"/>
    </source>
</evidence>
<evidence type="ECO:0000256" key="1">
    <source>
        <dbReference type="ARBA" id="ARBA00023015"/>
    </source>
</evidence>
<gene>
    <name evidence="5" type="ORF">N6G96_00980</name>
</gene>
<dbReference type="PANTHER" id="PTHR42756:SF1">
    <property type="entry name" value="TRANSCRIPTIONAL REPRESSOR OF EMRAB OPERON"/>
    <property type="match status" value="1"/>
</dbReference>
<dbReference type="Pfam" id="PF12802">
    <property type="entry name" value="MarR_2"/>
    <property type="match status" value="1"/>
</dbReference>
<evidence type="ECO:0000313" key="5">
    <source>
        <dbReference type="EMBL" id="WPC21825.1"/>
    </source>
</evidence>
<keyword evidence="6" id="KW-1185">Reference proteome</keyword>
<dbReference type="Gene3D" id="1.10.10.10">
    <property type="entry name" value="Winged helix-like DNA-binding domain superfamily/Winged helix DNA-binding domain"/>
    <property type="match status" value="1"/>
</dbReference>
<protein>
    <submittedName>
        <fullName evidence="5">MarR family winged helix-turn-helix transcriptional regulator</fullName>
    </submittedName>
</protein>
<keyword evidence="2" id="KW-0238">DNA-binding</keyword>
<keyword evidence="3" id="KW-0804">Transcription</keyword>
<accession>A0ABZ0Q6P2</accession>
<evidence type="ECO:0000259" key="4">
    <source>
        <dbReference type="PROSITE" id="PS50995"/>
    </source>
</evidence>
<dbReference type="RefSeq" id="WP_057773295.1">
    <property type="nucleotide sequence ID" value="NZ_BBIM01000002.1"/>
</dbReference>
<dbReference type="EMBL" id="CP104778">
    <property type="protein sequence ID" value="WPC21825.1"/>
    <property type="molecule type" value="Genomic_DNA"/>
</dbReference>
<dbReference type="PROSITE" id="PS50995">
    <property type="entry name" value="HTH_MARR_2"/>
    <property type="match status" value="1"/>
</dbReference>
<dbReference type="SMART" id="SM00347">
    <property type="entry name" value="HTH_MARR"/>
    <property type="match status" value="1"/>
</dbReference>
<evidence type="ECO:0000256" key="2">
    <source>
        <dbReference type="ARBA" id="ARBA00023125"/>
    </source>
</evidence>
<name>A0ABZ0Q6P2_9LACO</name>
<dbReference type="SUPFAM" id="SSF46785">
    <property type="entry name" value="Winged helix' DNA-binding domain"/>
    <property type="match status" value="1"/>
</dbReference>
<dbReference type="Proteomes" id="UP001302696">
    <property type="component" value="Chromosome"/>
</dbReference>
<sequence>MPKFQQQLTQLSKELNKSEQFYRQWAKQQGINYNQLITLYELYTQEQCTQKDICEIWIVSKQTINTICNAFITDGIVQTSEQANEDGRQRLLKLTKKGNQLAKPIVEKLLKLEADVTKQLNHSTLKLLIENMHKLNQAFDAHL</sequence>
<feature type="domain" description="HTH marR-type" evidence="4">
    <location>
        <begin position="1"/>
        <end position="137"/>
    </location>
</feature>
<dbReference type="InterPro" id="IPR036388">
    <property type="entry name" value="WH-like_DNA-bd_sf"/>
</dbReference>
<organism evidence="5 6">
    <name type="scientific">Pediococcus inopinatus</name>
    <dbReference type="NCBI Taxonomy" id="114090"/>
    <lineage>
        <taxon>Bacteria</taxon>
        <taxon>Bacillati</taxon>
        <taxon>Bacillota</taxon>
        <taxon>Bacilli</taxon>
        <taxon>Lactobacillales</taxon>
        <taxon>Lactobacillaceae</taxon>
        <taxon>Pediococcus</taxon>
    </lineage>
</organism>
<keyword evidence="1" id="KW-0805">Transcription regulation</keyword>
<evidence type="ECO:0000256" key="3">
    <source>
        <dbReference type="ARBA" id="ARBA00023163"/>
    </source>
</evidence>
<proteinExistence type="predicted"/>
<dbReference type="InterPro" id="IPR000835">
    <property type="entry name" value="HTH_MarR-typ"/>
</dbReference>
<dbReference type="InterPro" id="IPR036390">
    <property type="entry name" value="WH_DNA-bd_sf"/>
</dbReference>